<dbReference type="Proteomes" id="UP000335636">
    <property type="component" value="Unassembled WGS sequence"/>
</dbReference>
<evidence type="ECO:0000256" key="1">
    <source>
        <dbReference type="SAM" id="SignalP"/>
    </source>
</evidence>
<dbReference type="SUPFAM" id="SSF47986">
    <property type="entry name" value="DEATH domain"/>
    <property type="match status" value="1"/>
</dbReference>
<evidence type="ECO:0000313" key="2">
    <source>
        <dbReference type="EMBL" id="KAF7483081.1"/>
    </source>
</evidence>
<reference evidence="2" key="2">
    <citation type="submission" date="2020-08" db="EMBL/GenBank/DDBJ databases">
        <authorList>
            <person name="Shumante A."/>
            <person name="Zimin A.V."/>
            <person name="Puiu D."/>
            <person name="Salzberg S.L."/>
        </authorList>
    </citation>
    <scope>NUCLEOTIDE SEQUENCE</scope>
    <source>
        <strain evidence="2">WC2-LM</strain>
        <tissue evidence="2">Liver</tissue>
    </source>
</reference>
<proteinExistence type="predicted"/>
<feature type="chain" id="PRO_5036367704" description="Secreted protein" evidence="1">
    <location>
        <begin position="27"/>
        <end position="100"/>
    </location>
</feature>
<dbReference type="InterPro" id="IPR011029">
    <property type="entry name" value="DEATH-like_dom_sf"/>
</dbReference>
<keyword evidence="1" id="KW-0732">Signal</keyword>
<evidence type="ECO:0000313" key="3">
    <source>
        <dbReference type="EMBL" id="VTJ65309.1"/>
    </source>
</evidence>
<dbReference type="EMBL" id="CABDUW010000303">
    <property type="protein sequence ID" value="VTJ65309.1"/>
    <property type="molecule type" value="Genomic_DNA"/>
</dbReference>
<gene>
    <name evidence="2" type="ORF">GHT09_005539</name>
    <name evidence="3" type="ORF">MONAX_5E026211</name>
</gene>
<dbReference type="EMBL" id="WJEC01000458">
    <property type="protein sequence ID" value="KAF7483081.1"/>
    <property type="molecule type" value="Genomic_DNA"/>
</dbReference>
<feature type="signal peptide" evidence="1">
    <location>
        <begin position="1"/>
        <end position="26"/>
    </location>
</feature>
<dbReference type="Proteomes" id="UP000662637">
    <property type="component" value="Unassembled WGS sequence"/>
</dbReference>
<reference evidence="3 4" key="1">
    <citation type="submission" date="2019-04" db="EMBL/GenBank/DDBJ databases">
        <authorList>
            <person name="Alioto T."/>
            <person name="Alioto T."/>
        </authorList>
    </citation>
    <scope>NUCLEOTIDE SEQUENCE [LARGE SCALE GENOMIC DNA]</scope>
</reference>
<name>A0A5E4B8Z1_MARMO</name>
<dbReference type="AlphaFoldDB" id="A0A5E4B8Z1"/>
<evidence type="ECO:0008006" key="5">
    <source>
        <dbReference type="Google" id="ProtNLM"/>
    </source>
</evidence>
<accession>A0A5E4B8Z1</accession>
<keyword evidence="4" id="KW-1185">Reference proteome</keyword>
<sequence length="100" mass="10010">MAGSCGACGALSAHTLLFDLPPALLGQLCAVLDSCDGALGWRGLGECGAERGGAAGSPAARPGAFHPHRPISGTGFPRPSRSLAFLPVQRNLGSLCGIIK</sequence>
<protein>
    <recommendedName>
        <fullName evidence="5">Secreted protein</fullName>
    </recommendedName>
</protein>
<evidence type="ECO:0000313" key="4">
    <source>
        <dbReference type="Proteomes" id="UP000335636"/>
    </source>
</evidence>
<organism evidence="3 4">
    <name type="scientific">Marmota monax</name>
    <name type="common">Woodchuck</name>
    <dbReference type="NCBI Taxonomy" id="9995"/>
    <lineage>
        <taxon>Eukaryota</taxon>
        <taxon>Metazoa</taxon>
        <taxon>Chordata</taxon>
        <taxon>Craniata</taxon>
        <taxon>Vertebrata</taxon>
        <taxon>Euteleostomi</taxon>
        <taxon>Mammalia</taxon>
        <taxon>Eutheria</taxon>
        <taxon>Euarchontoglires</taxon>
        <taxon>Glires</taxon>
        <taxon>Rodentia</taxon>
        <taxon>Sciuromorpha</taxon>
        <taxon>Sciuridae</taxon>
        <taxon>Xerinae</taxon>
        <taxon>Marmotini</taxon>
        <taxon>Marmota</taxon>
    </lineage>
</organism>